<evidence type="ECO:0000313" key="9">
    <source>
        <dbReference type="Proteomes" id="UP001156398"/>
    </source>
</evidence>
<sequence length="193" mass="20137">MKFGRWTVGAAAAVLVAAGLGISSGQLAVAAPAHQALAGAHAGAGTSHPKTGVPTITVTDGHQLARTVGFGAHQTYDAVAVHGTGFQPNERLYVAECDQPAWPEAKCNYYWTADVTTDANGEFQMGDGGIWPAFMAQTDFESYNIWSDTAPYPDLGPVHCGTVANRCTIVAQLFTLDPPTGPVDSAKAYISAK</sequence>
<evidence type="ECO:0000256" key="4">
    <source>
        <dbReference type="ARBA" id="ARBA00023125"/>
    </source>
</evidence>
<evidence type="ECO:0000256" key="3">
    <source>
        <dbReference type="ARBA" id="ARBA00023022"/>
    </source>
</evidence>
<reference evidence="8 9" key="1">
    <citation type="submission" date="2023-05" db="EMBL/GenBank/DDBJ databases">
        <title>Streptantibioticus silvisoli sp. nov., acidotolerant actinomycetes 1 from pine litter.</title>
        <authorList>
            <person name="Swiecimska M."/>
            <person name="Golinska P."/>
            <person name="Sangal V."/>
            <person name="Wachnowicz B."/>
            <person name="Goodfellow M."/>
        </authorList>
    </citation>
    <scope>NUCLEOTIDE SEQUENCE</scope>
    <source>
        <strain evidence="8">SL13</strain>
        <strain evidence="7 9">SL54</strain>
    </source>
</reference>
<proteinExistence type="inferred from homology"/>
<organism evidence="8">
    <name type="scientific">Streptantibioticus silvisoli</name>
    <dbReference type="NCBI Taxonomy" id="2705255"/>
    <lineage>
        <taxon>Bacteria</taxon>
        <taxon>Bacillati</taxon>
        <taxon>Actinomycetota</taxon>
        <taxon>Actinomycetes</taxon>
        <taxon>Kitasatosporales</taxon>
        <taxon>Streptomycetaceae</taxon>
        <taxon>Streptantibioticus</taxon>
    </lineage>
</organism>
<evidence type="ECO:0000313" key="8">
    <source>
        <dbReference type="EMBL" id="MDI5967909.1"/>
    </source>
</evidence>
<keyword evidence="5" id="KW-1015">Disulfide bond</keyword>
<dbReference type="RefSeq" id="WP_271315424.1">
    <property type="nucleotide sequence ID" value="NZ_JAAGKO020000006.1"/>
</dbReference>
<comment type="caution">
    <text evidence="8">The sequence shown here is derived from an EMBL/GenBank/DDBJ whole genome shotgun (WGS) entry which is preliminary data.</text>
</comment>
<comment type="similarity">
    <text evidence="1">Belongs to the neocarzinostatin family.</text>
</comment>
<dbReference type="GO" id="GO:0003677">
    <property type="term" value="F:DNA binding"/>
    <property type="evidence" value="ECO:0007669"/>
    <property type="project" value="UniProtKB-KW"/>
</dbReference>
<evidence type="ECO:0000256" key="5">
    <source>
        <dbReference type="ARBA" id="ARBA00023157"/>
    </source>
</evidence>
<dbReference type="Pfam" id="PF00960">
    <property type="entry name" value="Neocarzinostat"/>
    <property type="match status" value="1"/>
</dbReference>
<gene>
    <name evidence="7" type="ORF">POF43_006650</name>
    <name evidence="8" type="ORF">POF50_000825</name>
</gene>
<dbReference type="AlphaFoldDB" id="A0AA90GZ42"/>
<keyword evidence="3" id="KW-0044">Antibiotic</keyword>
<dbReference type="EMBL" id="JAAGKO020000006">
    <property type="protein sequence ID" value="MDI5962397.1"/>
    <property type="molecule type" value="Genomic_DNA"/>
</dbReference>
<evidence type="ECO:0000313" key="7">
    <source>
        <dbReference type="EMBL" id="MDI5962397.1"/>
    </source>
</evidence>
<dbReference type="InterPro" id="IPR027273">
    <property type="entry name" value="Neocarzinostatin-like"/>
</dbReference>
<evidence type="ECO:0000256" key="6">
    <source>
        <dbReference type="SAM" id="SignalP"/>
    </source>
</evidence>
<protein>
    <submittedName>
        <fullName evidence="8">Neocarzinostatin apoprotein domain-containing protein</fullName>
    </submittedName>
</protein>
<dbReference type="Proteomes" id="UP001156398">
    <property type="component" value="Unassembled WGS sequence"/>
</dbReference>
<evidence type="ECO:0000256" key="1">
    <source>
        <dbReference type="ARBA" id="ARBA00010648"/>
    </source>
</evidence>
<dbReference type="EMBL" id="JABXJJ020000001">
    <property type="protein sequence ID" value="MDI5967909.1"/>
    <property type="molecule type" value="Genomic_DNA"/>
</dbReference>
<accession>A0AA90GZ42</accession>
<dbReference type="InterPro" id="IPR002186">
    <property type="entry name" value="Neocarzinostatin_fam"/>
</dbReference>
<dbReference type="GO" id="GO:0042742">
    <property type="term" value="P:defense response to bacterium"/>
    <property type="evidence" value="ECO:0007669"/>
    <property type="project" value="UniProtKB-KW"/>
</dbReference>
<name>A0AA90GZ42_9ACTN</name>
<keyword evidence="6" id="KW-0732">Signal</keyword>
<feature type="signal peptide" evidence="6">
    <location>
        <begin position="1"/>
        <end position="28"/>
    </location>
</feature>
<feature type="chain" id="PRO_5041730589" evidence="6">
    <location>
        <begin position="29"/>
        <end position="193"/>
    </location>
</feature>
<dbReference type="Gene3D" id="2.60.40.230">
    <property type="entry name" value="Neocarzinostatin-like"/>
    <property type="match status" value="1"/>
</dbReference>
<keyword evidence="4" id="KW-0238">DNA-binding</keyword>
<dbReference type="SUPFAM" id="SSF49319">
    <property type="entry name" value="Actinoxanthin-like"/>
    <property type="match status" value="1"/>
</dbReference>
<evidence type="ECO:0000256" key="2">
    <source>
        <dbReference type="ARBA" id="ARBA00022529"/>
    </source>
</evidence>
<keyword evidence="2" id="KW-0929">Antimicrobial</keyword>
<keyword evidence="9" id="KW-1185">Reference proteome</keyword>